<organism evidence="1 2">
    <name type="scientific">Mycobacterium talmoniae</name>
    <dbReference type="NCBI Taxonomy" id="1858794"/>
    <lineage>
        <taxon>Bacteria</taxon>
        <taxon>Bacillati</taxon>
        <taxon>Actinomycetota</taxon>
        <taxon>Actinomycetes</taxon>
        <taxon>Mycobacteriales</taxon>
        <taxon>Mycobacteriaceae</taxon>
        <taxon>Mycobacterium</taxon>
    </lineage>
</organism>
<gene>
    <name evidence="1" type="ORF">C1Y40_00488</name>
</gene>
<dbReference type="EMBL" id="PPEA01000078">
    <property type="protein sequence ID" value="PQM49289.1"/>
    <property type="molecule type" value="Genomic_DNA"/>
</dbReference>
<dbReference type="AlphaFoldDB" id="A0A2S8BRL6"/>
<dbReference type="Proteomes" id="UP000238296">
    <property type="component" value="Unassembled WGS sequence"/>
</dbReference>
<comment type="caution">
    <text evidence="1">The sequence shown here is derived from an EMBL/GenBank/DDBJ whole genome shotgun (WGS) entry which is preliminary data.</text>
</comment>
<accession>A0A2S8BRL6</accession>
<proteinExistence type="predicted"/>
<evidence type="ECO:0000313" key="2">
    <source>
        <dbReference type="Proteomes" id="UP000238296"/>
    </source>
</evidence>
<sequence length="135" mass="14035">MTPTRPRLARLAASIGNDGRIPLNAVLASSVTPGVNCSVDRSCGSACATSVVTRASASASDLMFSPLRIWASRNGPTWSISWVVCPESALASSMSSRDDSMSRASSGPDPLNALNVSRSRSFSRLLDTLSTSVSA</sequence>
<evidence type="ECO:0000313" key="1">
    <source>
        <dbReference type="EMBL" id="PQM49289.1"/>
    </source>
</evidence>
<protein>
    <submittedName>
        <fullName evidence="1">Uncharacterized protein</fullName>
    </submittedName>
</protein>
<reference evidence="1 2" key="1">
    <citation type="journal article" date="2017" name="Int. J. Syst. Evol. Microbiol.">
        <title>Mycobacterium talmoniae sp. nov., a slowly growing mycobacterium isolated from human respiratory samples.</title>
        <authorList>
            <person name="Davidson R.M."/>
            <person name="DeGroote M.A."/>
            <person name="Marola J.L."/>
            <person name="Buss S."/>
            <person name="Jones V."/>
            <person name="McNeil M.R."/>
            <person name="Freifeld A.G."/>
            <person name="Elaine Epperson L."/>
            <person name="Hasan N.A."/>
            <person name="Jackson M."/>
            <person name="Iwen P.C."/>
            <person name="Salfinger M."/>
            <person name="Strong M."/>
        </authorList>
    </citation>
    <scope>NUCLEOTIDE SEQUENCE [LARGE SCALE GENOMIC DNA]</scope>
    <source>
        <strain evidence="1 2">ATCC BAA-2683</strain>
    </source>
</reference>
<name>A0A2S8BRL6_9MYCO</name>